<comment type="caution">
    <text evidence="4">The sequence shown here is derived from an EMBL/GenBank/DDBJ whole genome shotgun (WGS) entry which is preliminary data.</text>
</comment>
<evidence type="ECO:0000313" key="4">
    <source>
        <dbReference type="EMBL" id="PIL39704.1"/>
    </source>
</evidence>
<keyword evidence="2" id="KW-0472">Membrane</keyword>
<evidence type="ECO:0000256" key="1">
    <source>
        <dbReference type="ARBA" id="ARBA00006889"/>
    </source>
</evidence>
<dbReference type="GO" id="GO:0009279">
    <property type="term" value="C:cell outer membrane"/>
    <property type="evidence" value="ECO:0007669"/>
    <property type="project" value="UniProtKB-SubCell"/>
</dbReference>
<keyword evidence="5" id="KW-1185">Reference proteome</keyword>
<feature type="domain" description="Lipocalin/cytosolic fatty-acid binding" evidence="3">
    <location>
        <begin position="37"/>
        <end position="184"/>
    </location>
</feature>
<accession>A0A2G8T127</accession>
<keyword evidence="2" id="KW-0732">Signal</keyword>
<evidence type="ECO:0000259" key="3">
    <source>
        <dbReference type="Pfam" id="PF08212"/>
    </source>
</evidence>
<dbReference type="SUPFAM" id="SSF50814">
    <property type="entry name" value="Lipocalins"/>
    <property type="match status" value="1"/>
</dbReference>
<protein>
    <recommendedName>
        <fullName evidence="2">Outer membrane lipoprotein Blc</fullName>
    </recommendedName>
</protein>
<dbReference type="PANTHER" id="PTHR10612:SF34">
    <property type="entry name" value="APOLIPOPROTEIN D"/>
    <property type="match status" value="1"/>
</dbReference>
<feature type="signal peptide" evidence="2">
    <location>
        <begin position="1"/>
        <end position="22"/>
    </location>
</feature>
<dbReference type="EMBL" id="PDOB01000015">
    <property type="protein sequence ID" value="PIL39704.1"/>
    <property type="molecule type" value="Genomic_DNA"/>
</dbReference>
<feature type="chain" id="PRO_5013434209" description="Outer membrane lipoprotein Blc" evidence="2">
    <location>
        <begin position="23"/>
        <end position="185"/>
    </location>
</feature>
<comment type="function">
    <text evidence="2">Involved in the storage or transport of lipids necessary for membrane maintenance under stressful conditions. Displays a binding preference for lysophospholipids.</text>
</comment>
<evidence type="ECO:0000256" key="2">
    <source>
        <dbReference type="PIRNR" id="PIRNR036893"/>
    </source>
</evidence>
<dbReference type="AlphaFoldDB" id="A0A2G8T127"/>
<dbReference type="InterPro" id="IPR002446">
    <property type="entry name" value="Lipocalin_bac"/>
</dbReference>
<comment type="subcellular location">
    <subcellularLocation>
        <location evidence="2">Cell outer membrane</location>
    </subcellularLocation>
</comment>
<dbReference type="CDD" id="cd19438">
    <property type="entry name" value="lipocalin_Blc-like"/>
    <property type="match status" value="1"/>
</dbReference>
<dbReference type="OrthoDB" id="9793905at2"/>
<comment type="similarity">
    <text evidence="1 2">Belongs to the calycin superfamily. Lipocalin family.</text>
</comment>
<sequence>MKARVIAPILMVFGLNTGAADAPPGNAAKPLATIAALDVPRYMGTWYEIAKFPNRFQKKCVGFTKATYSALADGTLQVVNRCRTANGKTEEAIGAARQVGGPDSPKLKVRFAPAMLSFLPMVWGDYWVVDLDPGYQLAAVSEAKREYLWILSRSPKVDKASYDALVARLAGQGLDVSKLVFTDQQ</sequence>
<keyword evidence="2" id="KW-0449">Lipoprotein</keyword>
<evidence type="ECO:0000313" key="5">
    <source>
        <dbReference type="Proteomes" id="UP000228593"/>
    </source>
</evidence>
<name>A0A2G8T127_9BURK</name>
<proteinExistence type="inferred from homology"/>
<dbReference type="Pfam" id="PF08212">
    <property type="entry name" value="Lipocalin_2"/>
    <property type="match status" value="1"/>
</dbReference>
<dbReference type="InterPro" id="IPR012674">
    <property type="entry name" value="Calycin"/>
</dbReference>
<gene>
    <name evidence="4" type="ORF">CR103_11470</name>
</gene>
<dbReference type="GO" id="GO:0006950">
    <property type="term" value="P:response to stress"/>
    <property type="evidence" value="ECO:0007669"/>
    <property type="project" value="UniProtKB-ARBA"/>
</dbReference>
<reference evidence="4 5" key="1">
    <citation type="submission" date="2017-10" db="EMBL/GenBank/DDBJ databases">
        <title>Massilia psychrophilum sp. nov., a novel purple-pigmented bacterium isolated from Tianshan glacier, Xinjiang Municipality, China.</title>
        <authorList>
            <person name="Wang H."/>
        </authorList>
    </citation>
    <scope>NUCLEOTIDE SEQUENCE [LARGE SCALE GENOMIC DNA]</scope>
    <source>
        <strain evidence="4 5">JCM 30813</strain>
    </source>
</reference>
<organism evidence="4 5">
    <name type="scientific">Massilia psychrophila</name>
    <dbReference type="NCBI Taxonomy" id="1603353"/>
    <lineage>
        <taxon>Bacteria</taxon>
        <taxon>Pseudomonadati</taxon>
        <taxon>Pseudomonadota</taxon>
        <taxon>Betaproteobacteria</taxon>
        <taxon>Burkholderiales</taxon>
        <taxon>Oxalobacteraceae</taxon>
        <taxon>Telluria group</taxon>
        <taxon>Massilia</taxon>
    </lineage>
</organism>
<dbReference type="InterPro" id="IPR022271">
    <property type="entry name" value="Lipocalin_ApoD"/>
</dbReference>
<dbReference type="Gene3D" id="2.40.128.20">
    <property type="match status" value="1"/>
</dbReference>
<comment type="subunit">
    <text evidence="2">Homodimer.</text>
</comment>
<dbReference type="PRINTS" id="PR01171">
    <property type="entry name" value="BCTLIPOCALIN"/>
</dbReference>
<dbReference type="Proteomes" id="UP000228593">
    <property type="component" value="Unassembled WGS sequence"/>
</dbReference>
<dbReference type="InterPro" id="IPR000566">
    <property type="entry name" value="Lipocln_cytosolic_FA-bd_dom"/>
</dbReference>
<keyword evidence="2" id="KW-0998">Cell outer membrane</keyword>
<dbReference type="InterPro" id="IPR047202">
    <property type="entry name" value="Lipocalin_Blc-like_dom"/>
</dbReference>
<keyword evidence="2" id="KW-0446">Lipid-binding</keyword>
<dbReference type="PANTHER" id="PTHR10612">
    <property type="entry name" value="APOLIPOPROTEIN D"/>
    <property type="match status" value="1"/>
</dbReference>
<dbReference type="GO" id="GO:0008289">
    <property type="term" value="F:lipid binding"/>
    <property type="evidence" value="ECO:0007669"/>
    <property type="project" value="UniProtKB-UniRule"/>
</dbReference>
<dbReference type="PIRSF" id="PIRSF036893">
    <property type="entry name" value="Lipocalin_ApoD"/>
    <property type="match status" value="1"/>
</dbReference>